<comment type="caution">
    <text evidence="2">The sequence shown here is derived from an EMBL/GenBank/DDBJ whole genome shotgun (WGS) entry which is preliminary data.</text>
</comment>
<feature type="non-terminal residue" evidence="2">
    <location>
        <position position="72"/>
    </location>
</feature>
<dbReference type="AlphaFoldDB" id="A0A2J0YSH1"/>
<dbReference type="RefSeq" id="WP_198516989.1">
    <property type="nucleotide sequence ID" value="NZ_NJGD01000175.1"/>
</dbReference>
<evidence type="ECO:0000313" key="3">
    <source>
        <dbReference type="Proteomes" id="UP000231987"/>
    </source>
</evidence>
<dbReference type="Proteomes" id="UP000231987">
    <property type="component" value="Unassembled WGS sequence"/>
</dbReference>
<dbReference type="EMBL" id="NJGD01000175">
    <property type="protein sequence ID" value="PJR06019.1"/>
    <property type="molecule type" value="Genomic_DNA"/>
</dbReference>
<feature type="signal peptide" evidence="1">
    <location>
        <begin position="1"/>
        <end position="30"/>
    </location>
</feature>
<name>A0A2J0YSH1_RHIML</name>
<organism evidence="2 3">
    <name type="scientific">Rhizobium meliloti</name>
    <name type="common">Ensifer meliloti</name>
    <name type="synonym">Sinorhizobium meliloti</name>
    <dbReference type="NCBI Taxonomy" id="382"/>
    <lineage>
        <taxon>Bacteria</taxon>
        <taxon>Pseudomonadati</taxon>
        <taxon>Pseudomonadota</taxon>
        <taxon>Alphaproteobacteria</taxon>
        <taxon>Hyphomicrobiales</taxon>
        <taxon>Rhizobiaceae</taxon>
        <taxon>Sinorhizobium/Ensifer group</taxon>
        <taxon>Sinorhizobium</taxon>
    </lineage>
</organism>
<feature type="chain" id="PRO_5014443132" evidence="1">
    <location>
        <begin position="31"/>
        <end position="72"/>
    </location>
</feature>
<reference evidence="2 3" key="1">
    <citation type="submission" date="2017-06" db="EMBL/GenBank/DDBJ databases">
        <title>Ensifer strains isolated from leguminous trees and herbs display diverse denitrification phenotypes with some acting as strong N2O sinks.</title>
        <authorList>
            <person name="Woliy K."/>
            <person name="Mania D."/>
            <person name="Bakken L.R."/>
            <person name="Frostegard A."/>
        </authorList>
    </citation>
    <scope>NUCLEOTIDE SEQUENCE [LARGE SCALE GENOMIC DNA]</scope>
    <source>
        <strain evidence="2 3">AC50a</strain>
    </source>
</reference>
<evidence type="ECO:0000313" key="2">
    <source>
        <dbReference type="EMBL" id="PJR06019.1"/>
    </source>
</evidence>
<protein>
    <submittedName>
        <fullName evidence="2">Uncharacterized protein</fullName>
    </submittedName>
</protein>
<keyword evidence="1" id="KW-0732">Signal</keyword>
<proteinExistence type="predicted"/>
<evidence type="ECO:0000256" key="1">
    <source>
        <dbReference type="SAM" id="SignalP"/>
    </source>
</evidence>
<gene>
    <name evidence="2" type="ORF">CEJ86_33825</name>
</gene>
<sequence>MPSSIFRPRLPSLGALALALLALPGAQADAAQRTVYKGTLQGAGEVVLELDDAAGANGVVSGRYFYPKSGVD</sequence>
<accession>A0A2J0YSH1</accession>